<dbReference type="AlphaFoldDB" id="A0AAT9GF81"/>
<dbReference type="Pfam" id="PF08808">
    <property type="entry name" value="RES"/>
    <property type="match status" value="1"/>
</dbReference>
<sequence length="154" mass="17644">MIVYRFAHYLFADDLTGTGAKLHGGRWNAIGTNVLYTSGTISLSLLEILVNAGSFEALQPFRLIQLTIPDTAIKYQINTKNLKKNWHQDIGYTQWMGSEILQEKKALVIECPSVIIPQESNFLLNPLHKDFNKIRMKEVSDFSFDERLFPLVNR</sequence>
<evidence type="ECO:0000313" key="2">
    <source>
        <dbReference type="EMBL" id="BFG69279.1"/>
    </source>
</evidence>
<gene>
    <name evidence="2" type="ORF">KACHI17_01600</name>
</gene>
<dbReference type="RefSeq" id="WP_353549608.1">
    <property type="nucleotide sequence ID" value="NZ_AP029612.1"/>
</dbReference>
<name>A0AAT9GF81_9BACT</name>
<dbReference type="InterPro" id="IPR014914">
    <property type="entry name" value="RES_dom"/>
</dbReference>
<protein>
    <submittedName>
        <fullName evidence="2">RES family NAD+ phosphorylase</fullName>
    </submittedName>
</protein>
<feature type="domain" description="RES" evidence="1">
    <location>
        <begin position="14"/>
        <end position="138"/>
    </location>
</feature>
<dbReference type="EMBL" id="AP029612">
    <property type="protein sequence ID" value="BFG69279.1"/>
    <property type="molecule type" value="Genomic_DNA"/>
</dbReference>
<reference evidence="2" key="1">
    <citation type="submission" date="2024-02" db="EMBL/GenBank/DDBJ databases">
        <title>Sediminibacterium planktonica sp. nov. and Sediminibacterium longus sp. nov., isolated from surface lake and river water.</title>
        <authorList>
            <person name="Watanabe K."/>
            <person name="Takemine S."/>
            <person name="Ishii Y."/>
            <person name="Ogata Y."/>
            <person name="Shindo C."/>
            <person name="Suda W."/>
        </authorList>
    </citation>
    <scope>NUCLEOTIDE SEQUENCE</scope>
    <source>
        <strain evidence="2">KACHI17</strain>
    </source>
</reference>
<proteinExistence type="predicted"/>
<dbReference type="SMART" id="SM00953">
    <property type="entry name" value="RES"/>
    <property type="match status" value="1"/>
</dbReference>
<accession>A0AAT9GF81</accession>
<evidence type="ECO:0000259" key="1">
    <source>
        <dbReference type="SMART" id="SM00953"/>
    </source>
</evidence>
<organism evidence="2">
    <name type="scientific">Sediminibacterium sp. KACHI17</name>
    <dbReference type="NCBI Taxonomy" id="1751071"/>
    <lineage>
        <taxon>Bacteria</taxon>
        <taxon>Pseudomonadati</taxon>
        <taxon>Bacteroidota</taxon>
        <taxon>Chitinophagia</taxon>
        <taxon>Chitinophagales</taxon>
        <taxon>Chitinophagaceae</taxon>
        <taxon>Sediminibacterium</taxon>
    </lineage>
</organism>